<dbReference type="InterPro" id="IPR002364">
    <property type="entry name" value="Quin_OxRdtase/zeta-crystal_CS"/>
</dbReference>
<dbReference type="InterPro" id="IPR011032">
    <property type="entry name" value="GroES-like_sf"/>
</dbReference>
<dbReference type="InterPro" id="IPR036291">
    <property type="entry name" value="NAD(P)-bd_dom_sf"/>
</dbReference>
<feature type="domain" description="Enoyl reductase (ER)" evidence="2">
    <location>
        <begin position="21"/>
        <end position="317"/>
    </location>
</feature>
<evidence type="ECO:0000313" key="3">
    <source>
        <dbReference type="EMBL" id="TDY43898.1"/>
    </source>
</evidence>
<reference evidence="3 4" key="1">
    <citation type="submission" date="2019-03" db="EMBL/GenBank/DDBJ databases">
        <title>Genomic Encyclopedia of Type Strains, Phase III (KMG-III): the genomes of soil and plant-associated and newly described type strains.</title>
        <authorList>
            <person name="Whitman W."/>
        </authorList>
    </citation>
    <scope>NUCLEOTIDE SEQUENCE [LARGE SCALE GENOMIC DNA]</scope>
    <source>
        <strain evidence="3 4">LMG 29544</strain>
    </source>
</reference>
<keyword evidence="4" id="KW-1185">Reference proteome</keyword>
<dbReference type="AlphaFoldDB" id="A0A4R8LLZ8"/>
<dbReference type="Pfam" id="PF13602">
    <property type="entry name" value="ADH_zinc_N_2"/>
    <property type="match status" value="1"/>
</dbReference>
<dbReference type="InterPro" id="IPR050700">
    <property type="entry name" value="YIM1/Zinc_Alcohol_DH_Fams"/>
</dbReference>
<dbReference type="GO" id="GO:0016491">
    <property type="term" value="F:oxidoreductase activity"/>
    <property type="evidence" value="ECO:0007669"/>
    <property type="project" value="UniProtKB-KW"/>
</dbReference>
<evidence type="ECO:0000259" key="2">
    <source>
        <dbReference type="SMART" id="SM00829"/>
    </source>
</evidence>
<dbReference type="GO" id="GO:0008270">
    <property type="term" value="F:zinc ion binding"/>
    <property type="evidence" value="ECO:0007669"/>
    <property type="project" value="InterPro"/>
</dbReference>
<dbReference type="CDD" id="cd05289">
    <property type="entry name" value="MDR_like_2"/>
    <property type="match status" value="1"/>
</dbReference>
<gene>
    <name evidence="3" type="ORF">BX592_117100</name>
</gene>
<dbReference type="InterPro" id="IPR013154">
    <property type="entry name" value="ADH-like_N"/>
</dbReference>
<dbReference type="PANTHER" id="PTHR11695:SF294">
    <property type="entry name" value="RETICULON-4-INTERACTING PROTEIN 1, MITOCHONDRIAL"/>
    <property type="match status" value="1"/>
</dbReference>
<accession>A0A4R8LLZ8</accession>
<comment type="caution">
    <text evidence="3">The sequence shown here is derived from an EMBL/GenBank/DDBJ whole genome shotgun (WGS) entry which is preliminary data.</text>
</comment>
<dbReference type="PANTHER" id="PTHR11695">
    <property type="entry name" value="ALCOHOL DEHYDROGENASE RELATED"/>
    <property type="match status" value="1"/>
</dbReference>
<dbReference type="Pfam" id="PF08240">
    <property type="entry name" value="ADH_N"/>
    <property type="match status" value="1"/>
</dbReference>
<evidence type="ECO:0000313" key="4">
    <source>
        <dbReference type="Proteomes" id="UP000295509"/>
    </source>
</evidence>
<dbReference type="SMART" id="SM00829">
    <property type="entry name" value="PKS_ER"/>
    <property type="match status" value="1"/>
</dbReference>
<dbReference type="InterPro" id="IPR020843">
    <property type="entry name" value="ER"/>
</dbReference>
<proteinExistence type="predicted"/>
<name>A0A4R8LLZ8_9BURK</name>
<dbReference type="PROSITE" id="PS01162">
    <property type="entry name" value="QOR_ZETA_CRYSTAL"/>
    <property type="match status" value="1"/>
</dbReference>
<dbReference type="Gene3D" id="3.90.180.10">
    <property type="entry name" value="Medium-chain alcohol dehydrogenases, catalytic domain"/>
    <property type="match status" value="1"/>
</dbReference>
<evidence type="ECO:0000256" key="1">
    <source>
        <dbReference type="ARBA" id="ARBA00023002"/>
    </source>
</evidence>
<dbReference type="RefSeq" id="WP_208327944.1">
    <property type="nucleotide sequence ID" value="NZ_JBHLUW010000016.1"/>
</dbReference>
<protein>
    <submittedName>
        <fullName evidence="3">NADPH:quinone reductase-like Zn-dependent oxidoreductase</fullName>
    </submittedName>
</protein>
<sequence>MSDTQSPSTSTMHAYRIHHFGGPDALEFDSIAIPEPGPDEVLVQVLAAGVNPVDVKTREGHYPMIRDDALPYTLGRDFAGKVVRAGGKHALQWRTGQQVFGFVGQGQGAFADFVVVDATALAEPPHTVDIATAGAVPLAALTAWQGLFEHGLLERGERVLVHAAAGGVGHLAVQFAREKGAEVFATASGDGVDFVRSLGVDNVIDYRTQRFEDIARDMDLVFDLVGGDTQSRSWAVVKRGGALISTLTEPSQTEAAKRGARGARYTARPDGSQLNTIAALIDAGRVKVRVAQRFGVRDLKQAFARIEAGHVHGKLVAEAGRTETGR</sequence>
<keyword evidence="1" id="KW-0560">Oxidoreductase</keyword>
<dbReference type="SUPFAM" id="SSF51735">
    <property type="entry name" value="NAD(P)-binding Rossmann-fold domains"/>
    <property type="match status" value="1"/>
</dbReference>
<dbReference type="Gene3D" id="3.40.50.720">
    <property type="entry name" value="NAD(P)-binding Rossmann-like Domain"/>
    <property type="match status" value="1"/>
</dbReference>
<dbReference type="Proteomes" id="UP000295509">
    <property type="component" value="Unassembled WGS sequence"/>
</dbReference>
<organism evidence="3 4">
    <name type="scientific">Paraburkholderia rhizosphaerae</name>
    <dbReference type="NCBI Taxonomy" id="480658"/>
    <lineage>
        <taxon>Bacteria</taxon>
        <taxon>Pseudomonadati</taxon>
        <taxon>Pseudomonadota</taxon>
        <taxon>Betaproteobacteria</taxon>
        <taxon>Burkholderiales</taxon>
        <taxon>Burkholderiaceae</taxon>
        <taxon>Paraburkholderia</taxon>
    </lineage>
</organism>
<dbReference type="EMBL" id="SORE01000017">
    <property type="protein sequence ID" value="TDY43898.1"/>
    <property type="molecule type" value="Genomic_DNA"/>
</dbReference>
<dbReference type="SUPFAM" id="SSF50129">
    <property type="entry name" value="GroES-like"/>
    <property type="match status" value="1"/>
</dbReference>